<evidence type="ECO:0000313" key="2">
    <source>
        <dbReference type="Proteomes" id="UP000316806"/>
    </source>
</evidence>
<dbReference type="RefSeq" id="WP_144003963.1">
    <property type="nucleotide sequence ID" value="NZ_CP040916.1"/>
</dbReference>
<dbReference type="EMBL" id="CP040916">
    <property type="protein sequence ID" value="QDQ12095.1"/>
    <property type="molecule type" value="Genomic_DNA"/>
</dbReference>
<dbReference type="Proteomes" id="UP000316806">
    <property type="component" value="Chromosome"/>
</dbReference>
<reference evidence="1 2" key="1">
    <citation type="journal article" date="2019" name="J. Ind. Microbiol. Biotechnol.">
        <title>The complete genomic sequence of Streptomyces spectabilis NRRL-2792 and identification of secondary metabolite biosynthetic gene clusters.</title>
        <authorList>
            <person name="Sinha A."/>
            <person name="Phillips-Salemka S."/>
            <person name="Niraula T.A."/>
            <person name="Short K.A."/>
            <person name="Niraula N.P."/>
        </authorList>
    </citation>
    <scope>NUCLEOTIDE SEQUENCE [LARGE SCALE GENOMIC DNA]</scope>
    <source>
        <strain evidence="1 2">NRRL 2792</strain>
    </source>
</reference>
<dbReference type="PROSITE" id="PS51257">
    <property type="entry name" value="PROKAR_LIPOPROTEIN"/>
    <property type="match status" value="1"/>
</dbReference>
<gene>
    <name evidence="1" type="ORF">FH965_17165</name>
</gene>
<evidence type="ECO:0008006" key="3">
    <source>
        <dbReference type="Google" id="ProtNLM"/>
    </source>
</evidence>
<dbReference type="AlphaFoldDB" id="A0A516R8W4"/>
<organism evidence="1 2">
    <name type="scientific">Streptomyces spectabilis</name>
    <dbReference type="NCBI Taxonomy" id="68270"/>
    <lineage>
        <taxon>Bacteria</taxon>
        <taxon>Bacillati</taxon>
        <taxon>Actinomycetota</taxon>
        <taxon>Actinomycetes</taxon>
        <taxon>Kitasatosporales</taxon>
        <taxon>Streptomycetaceae</taxon>
        <taxon>Streptomyces</taxon>
    </lineage>
</organism>
<protein>
    <recommendedName>
        <fullName evidence="3">Nucleotidyl transferase AbiEii/AbiGii toxin family protein</fullName>
    </recommendedName>
</protein>
<name>A0A516R8W4_STRST</name>
<sequence>MSVTGPRPRLIADVLEAGASYPLALAGCWAAREHGLLDLPCSRLGFATESPEPMAGIVALVRTGVEARGWHAQVRESDPLSARVVVGAPDTGGAYDVDLVKEALWQPPVPGEHGLVLSLQDTVGTRVRALADRGLARDLVGVRAAADRWSRAELEELGRRHARDAFDLTDLLARLGGAEWIDDGEFAACGLDGRAVDDLRRWAQEWADDITERLQELAAPEDT</sequence>
<proteinExistence type="predicted"/>
<evidence type="ECO:0000313" key="1">
    <source>
        <dbReference type="EMBL" id="QDQ12095.1"/>
    </source>
</evidence>
<accession>A0A516R8W4</accession>